<dbReference type="EMBL" id="DUZY01000004">
    <property type="protein sequence ID" value="DAD34900.1"/>
    <property type="molecule type" value="Genomic_DNA"/>
</dbReference>
<accession>A0A822YQT0</accession>
<organism evidence="1 2">
    <name type="scientific">Nelumbo nucifera</name>
    <name type="common">Sacred lotus</name>
    <dbReference type="NCBI Taxonomy" id="4432"/>
    <lineage>
        <taxon>Eukaryota</taxon>
        <taxon>Viridiplantae</taxon>
        <taxon>Streptophyta</taxon>
        <taxon>Embryophyta</taxon>
        <taxon>Tracheophyta</taxon>
        <taxon>Spermatophyta</taxon>
        <taxon>Magnoliopsida</taxon>
        <taxon>Proteales</taxon>
        <taxon>Nelumbonaceae</taxon>
        <taxon>Nelumbo</taxon>
    </lineage>
</organism>
<dbReference type="Proteomes" id="UP000607653">
    <property type="component" value="Unassembled WGS sequence"/>
</dbReference>
<evidence type="ECO:0000313" key="2">
    <source>
        <dbReference type="Proteomes" id="UP000607653"/>
    </source>
</evidence>
<name>A0A822YQT0_NELNU</name>
<dbReference type="AlphaFoldDB" id="A0A822YQT0"/>
<proteinExistence type="predicted"/>
<keyword evidence="2" id="KW-1185">Reference proteome</keyword>
<evidence type="ECO:0000313" key="1">
    <source>
        <dbReference type="EMBL" id="DAD34900.1"/>
    </source>
</evidence>
<comment type="caution">
    <text evidence="1">The sequence shown here is derived from an EMBL/GenBank/DDBJ whole genome shotgun (WGS) entry which is preliminary data.</text>
</comment>
<protein>
    <submittedName>
        <fullName evidence="1">Uncharacterized protein</fullName>
    </submittedName>
</protein>
<reference evidence="1 2" key="1">
    <citation type="journal article" date="2020" name="Mol. Biol. Evol.">
        <title>Distinct Expression and Methylation Patterns for Genes with Different Fates following a Single Whole-Genome Duplication in Flowering Plants.</title>
        <authorList>
            <person name="Shi T."/>
            <person name="Rahmani R.S."/>
            <person name="Gugger P.F."/>
            <person name="Wang M."/>
            <person name="Li H."/>
            <person name="Zhang Y."/>
            <person name="Li Z."/>
            <person name="Wang Q."/>
            <person name="Van de Peer Y."/>
            <person name="Marchal K."/>
            <person name="Chen J."/>
        </authorList>
    </citation>
    <scope>NUCLEOTIDE SEQUENCE [LARGE SCALE GENOMIC DNA]</scope>
    <source>
        <tissue evidence="1">Leaf</tissue>
    </source>
</reference>
<gene>
    <name evidence="1" type="ORF">HUJ06_005540</name>
</gene>
<sequence>MWRRWGLRHMNRGQRVVGAVATWKLLDRPSATRGSRRQLKLQWQLATKVLLWLLVNTMKPKAFTLFQPHLERNGSGDYLRSGYRRILWTPTSGHYLQFFTAAAGEHCDFSGN</sequence>